<keyword evidence="3" id="KW-0238">DNA-binding</keyword>
<evidence type="ECO:0000259" key="4">
    <source>
        <dbReference type="Pfam" id="PF01420"/>
    </source>
</evidence>
<dbReference type="AlphaFoldDB" id="A0A140E6P1"/>
<dbReference type="CDD" id="cd17496">
    <property type="entry name" value="RMtype1_S_BliBORF2384P-TRD1-CR1_like"/>
    <property type="match status" value="1"/>
</dbReference>
<dbReference type="CDD" id="cd17253">
    <property type="entry name" value="RMtype1_S_Eco933I-TRD2-CR2_like"/>
    <property type="match status" value="1"/>
</dbReference>
<dbReference type="InterPro" id="IPR000055">
    <property type="entry name" value="Restrct_endonuc_typeI_TRD"/>
</dbReference>
<dbReference type="Gene3D" id="3.90.220.20">
    <property type="entry name" value="DNA methylase specificity domains"/>
    <property type="match status" value="2"/>
</dbReference>
<name>A0A140E6P1_9GAMM</name>
<feature type="domain" description="Type I restriction modification DNA specificity" evidence="4">
    <location>
        <begin position="333"/>
        <end position="512"/>
    </location>
</feature>
<dbReference type="REBASE" id="140693">
    <property type="entry name" value="S.MdeFJG1III"/>
</dbReference>
<dbReference type="KEGG" id="mdn:JT25_021700"/>
<dbReference type="InterPro" id="IPR051212">
    <property type="entry name" value="Type-I_RE_S_subunit"/>
</dbReference>
<dbReference type="PANTHER" id="PTHR43140">
    <property type="entry name" value="TYPE-1 RESTRICTION ENZYME ECOKI SPECIFICITY PROTEIN"/>
    <property type="match status" value="1"/>
</dbReference>
<evidence type="ECO:0000256" key="2">
    <source>
        <dbReference type="ARBA" id="ARBA00022747"/>
    </source>
</evidence>
<proteinExistence type="inferred from homology"/>
<dbReference type="Pfam" id="PF01420">
    <property type="entry name" value="Methylase_S"/>
    <property type="match status" value="2"/>
</dbReference>
<evidence type="ECO:0000313" key="6">
    <source>
        <dbReference type="Proteomes" id="UP000030512"/>
    </source>
</evidence>
<dbReference type="GO" id="GO:0009307">
    <property type="term" value="P:DNA restriction-modification system"/>
    <property type="evidence" value="ECO:0007669"/>
    <property type="project" value="UniProtKB-KW"/>
</dbReference>
<gene>
    <name evidence="5" type="ORF">JT25_021700</name>
</gene>
<feature type="domain" description="Type I restriction modification DNA specificity" evidence="4">
    <location>
        <begin position="61"/>
        <end position="224"/>
    </location>
</feature>
<protein>
    <recommendedName>
        <fullName evidence="4">Type I restriction modification DNA specificity domain-containing protein</fullName>
    </recommendedName>
</protein>
<sequence>MTDVITHYLDVWTSAIASKSNAGRGTSDKHTAYGIKKLRELIFEIASAGLLIHKEIDTAEKKVKLGEVVTLVMGQAPPGNECNKEGIGTIFVKTGEFGPIYPEVKEWTTKPLKYAQLGDVLICVVGATVGKLNLAIDCAIGRSVAAIRPNEELDTNYLFFALMPYTLKLRNQSRGSAQGVIGKEELNSVEIRLPCLAEQHRIVAKVDELMALCDQLEQQQTNSIAAHQTLVQTLLDTLTQAADTAQFEQAWSRIADHFDTLFTTESSINQLKQTLLQLAVMGKLVPQNPNDEPATELLMRIQVEKANLIEEGKIKKDKLLAAIREEEKPFELPKGWEWVRLGVVFDIAGGVTLGRKLTGPDLAELPYLRVANVQRGHLVLDSIKTVEIRQSELARYQLLKNDLLVTEGGDWDKVGRTAIWNSEIDNCLHQNHIFRMRGLTEDLSSSWVEMYMNSIAKAYFQAASKQTTNLASINMTQLKNCLLVVPALQEQHRIVAKVDELMALCDALKARIASAQTTQLQLADAIVEQAVA</sequence>
<dbReference type="GO" id="GO:0003677">
    <property type="term" value="F:DNA binding"/>
    <property type="evidence" value="ECO:0007669"/>
    <property type="project" value="UniProtKB-KW"/>
</dbReference>
<evidence type="ECO:0000256" key="1">
    <source>
        <dbReference type="ARBA" id="ARBA00010923"/>
    </source>
</evidence>
<dbReference type="RefSeq" id="WP_036277732.1">
    <property type="nucleotide sequence ID" value="NZ_CP014476.1"/>
</dbReference>
<organism evidence="5 6">
    <name type="scientific">Methylomonas denitrificans</name>
    <dbReference type="NCBI Taxonomy" id="1538553"/>
    <lineage>
        <taxon>Bacteria</taxon>
        <taxon>Pseudomonadati</taxon>
        <taxon>Pseudomonadota</taxon>
        <taxon>Gammaproteobacteria</taxon>
        <taxon>Methylococcales</taxon>
        <taxon>Methylococcaceae</taxon>
        <taxon>Methylomonas</taxon>
    </lineage>
</organism>
<keyword evidence="2" id="KW-0680">Restriction system</keyword>
<dbReference type="Proteomes" id="UP000030512">
    <property type="component" value="Chromosome"/>
</dbReference>
<comment type="similarity">
    <text evidence="1">Belongs to the type-I restriction system S methylase family.</text>
</comment>
<accession>A0A140E6P1</accession>
<evidence type="ECO:0000313" key="5">
    <source>
        <dbReference type="EMBL" id="AMK79065.1"/>
    </source>
</evidence>
<dbReference type="OrthoDB" id="398435at2"/>
<dbReference type="PANTHER" id="PTHR43140:SF1">
    <property type="entry name" value="TYPE I RESTRICTION ENZYME ECOKI SPECIFICITY SUBUNIT"/>
    <property type="match status" value="1"/>
</dbReference>
<reference evidence="5 6" key="1">
    <citation type="journal article" date="2015" name="Environ. Microbiol.">
        <title>Methane oxidation coupled to nitrate reduction under hypoxia by the Gammaproteobacterium Methylomonas denitrificans, sp. nov. type strain FJG1.</title>
        <authorList>
            <person name="Kits K.D."/>
            <person name="Klotz M.G."/>
            <person name="Stein L.Y."/>
        </authorList>
    </citation>
    <scope>NUCLEOTIDE SEQUENCE [LARGE SCALE GENOMIC DNA]</scope>
    <source>
        <strain evidence="5 6">FJG1</strain>
    </source>
</reference>
<dbReference type="EMBL" id="CP014476">
    <property type="protein sequence ID" value="AMK79065.1"/>
    <property type="molecule type" value="Genomic_DNA"/>
</dbReference>
<evidence type="ECO:0000256" key="3">
    <source>
        <dbReference type="ARBA" id="ARBA00023125"/>
    </source>
</evidence>
<dbReference type="STRING" id="1538553.JT25_021700"/>
<keyword evidence="6" id="KW-1185">Reference proteome</keyword>
<dbReference type="InterPro" id="IPR044946">
    <property type="entry name" value="Restrct_endonuc_typeI_TRD_sf"/>
</dbReference>
<dbReference type="SUPFAM" id="SSF116734">
    <property type="entry name" value="DNA methylase specificity domain"/>
    <property type="match status" value="2"/>
</dbReference>